<dbReference type="EMBL" id="JAUSWL010000002">
    <property type="protein sequence ID" value="MDQ0542766.1"/>
    <property type="molecule type" value="Genomic_DNA"/>
</dbReference>
<comment type="caution">
    <text evidence="1">The sequence shown here is derived from an EMBL/GenBank/DDBJ whole genome shotgun (WGS) entry which is preliminary data.</text>
</comment>
<evidence type="ECO:0008006" key="3">
    <source>
        <dbReference type="Google" id="ProtNLM"/>
    </source>
</evidence>
<protein>
    <recommendedName>
        <fullName evidence="3">Transposase</fullName>
    </recommendedName>
</protein>
<dbReference type="Proteomes" id="UP001223420">
    <property type="component" value="Unassembled WGS sequence"/>
</dbReference>
<reference evidence="1" key="1">
    <citation type="submission" date="2023-07" db="EMBL/GenBank/DDBJ databases">
        <title>Genomic Encyclopedia of Type Strains, Phase IV (KMG-IV): sequencing the most valuable type-strain genomes for metagenomic binning, comparative biology and taxonomic classification.</title>
        <authorList>
            <person name="Goeker M."/>
        </authorList>
    </citation>
    <scope>NUCLEOTIDE SEQUENCE</scope>
    <source>
        <strain evidence="1">DSM 19569</strain>
    </source>
</reference>
<name>A0AAJ1TQF7_9HYPH</name>
<dbReference type="Gene3D" id="1.10.10.10">
    <property type="entry name" value="Winged helix-like DNA-binding domain superfamily/Winged helix DNA-binding domain"/>
    <property type="match status" value="1"/>
</dbReference>
<proteinExistence type="predicted"/>
<organism evidence="1 2">
    <name type="scientific">Methylobacterium brachiatum</name>
    <dbReference type="NCBI Taxonomy" id="269660"/>
    <lineage>
        <taxon>Bacteria</taxon>
        <taxon>Pseudomonadati</taxon>
        <taxon>Pseudomonadota</taxon>
        <taxon>Alphaproteobacteria</taxon>
        <taxon>Hyphomicrobiales</taxon>
        <taxon>Methylobacteriaceae</taxon>
        <taxon>Methylobacterium</taxon>
    </lineage>
</organism>
<dbReference type="AlphaFoldDB" id="A0AAJ1TQF7"/>
<evidence type="ECO:0000313" key="2">
    <source>
        <dbReference type="Proteomes" id="UP001223420"/>
    </source>
</evidence>
<evidence type="ECO:0000313" key="1">
    <source>
        <dbReference type="EMBL" id="MDQ0542766.1"/>
    </source>
</evidence>
<sequence length="44" mass="4675">MKHTPPFSSDVREHAVRMVLGHQGEHASPYGAIRSTAAKIGCSG</sequence>
<accession>A0AAJ1TQF7</accession>
<gene>
    <name evidence="1" type="ORF">QO001_001684</name>
</gene>
<dbReference type="InterPro" id="IPR036388">
    <property type="entry name" value="WH-like_DNA-bd_sf"/>
</dbReference>